<name>A0A4Q9WNQ8_STAHO</name>
<accession>A0A4Q9WNQ8</accession>
<dbReference type="RefSeq" id="WP_017174793.1">
    <property type="nucleotide sequence ID" value="NZ_CABMJU010000014.1"/>
</dbReference>
<dbReference type="Proteomes" id="UP000665944">
    <property type="component" value="Unassembled WGS sequence"/>
</dbReference>
<evidence type="ECO:0000313" key="3">
    <source>
        <dbReference type="Proteomes" id="UP000665944"/>
    </source>
</evidence>
<evidence type="ECO:0000313" key="2">
    <source>
        <dbReference type="EMBL" id="MCM5672921.1"/>
    </source>
</evidence>
<sequence length="159" mass="18750">MQLHHSFHKSPKSAFLYHWLVSGVTLLIELIILGGGLCCWKAFHWPHFIFYILLVLTICSLIRFILQPINRYSYRFYNIENKNIEILNTFIFKRYKTTKIERLQLLKVKTNPLLKQFNLKRIIVVTAGHELTTPVVSNKEAERLILHILSQMRGSNDDI</sequence>
<keyword evidence="3" id="KW-1185">Reference proteome</keyword>
<dbReference type="Pfam" id="PF03703">
    <property type="entry name" value="bPH_2"/>
    <property type="match status" value="1"/>
</dbReference>
<dbReference type="InterPro" id="IPR005182">
    <property type="entry name" value="YdbS-like_PH"/>
</dbReference>
<evidence type="ECO:0000259" key="1">
    <source>
        <dbReference type="Pfam" id="PF03703"/>
    </source>
</evidence>
<feature type="domain" description="YdbS-like PH" evidence="1">
    <location>
        <begin position="75"/>
        <end position="146"/>
    </location>
</feature>
<dbReference type="PANTHER" id="PTHR34473:SF2">
    <property type="entry name" value="UPF0699 TRANSMEMBRANE PROTEIN YDBT"/>
    <property type="match status" value="1"/>
</dbReference>
<dbReference type="AlphaFoldDB" id="A0A4Q9WNQ8"/>
<proteinExistence type="predicted"/>
<gene>
    <name evidence="2" type="ORF">J7T32_009225</name>
</gene>
<dbReference type="PANTHER" id="PTHR34473">
    <property type="entry name" value="UPF0699 TRANSMEMBRANE PROTEIN YDBS"/>
    <property type="match status" value="1"/>
</dbReference>
<dbReference type="EMBL" id="JAGHKT020000014">
    <property type="protein sequence ID" value="MCM5672921.1"/>
    <property type="molecule type" value="Genomic_DNA"/>
</dbReference>
<reference evidence="2 3" key="1">
    <citation type="submission" date="2022-06" db="EMBL/GenBank/DDBJ databases">
        <title>Staphylococcus hominis ShoR14 genome sequence.</title>
        <authorList>
            <person name="Yeo C.C."/>
            <person name="Chew C.H."/>
            <person name="Che Hamzah A.M."/>
            <person name="Al-Trad E.I."/>
        </authorList>
    </citation>
    <scope>NUCLEOTIDE SEQUENCE [LARGE SCALE GENOMIC DNA]</scope>
    <source>
        <strain evidence="2 3">ShoR14</strain>
    </source>
</reference>
<comment type="caution">
    <text evidence="2">The sequence shown here is derived from an EMBL/GenBank/DDBJ whole genome shotgun (WGS) entry which is preliminary data.</text>
</comment>
<protein>
    <submittedName>
        <fullName evidence="2">PH domain-containing protein</fullName>
    </submittedName>
</protein>
<organism evidence="2 3">
    <name type="scientific">Staphylococcus hominis</name>
    <dbReference type="NCBI Taxonomy" id="1290"/>
    <lineage>
        <taxon>Bacteria</taxon>
        <taxon>Bacillati</taxon>
        <taxon>Bacillota</taxon>
        <taxon>Bacilli</taxon>
        <taxon>Bacillales</taxon>
        <taxon>Staphylococcaceae</taxon>
        <taxon>Staphylococcus</taxon>
    </lineage>
</organism>